<dbReference type="OrthoDB" id="10597908at2759"/>
<comment type="caution">
    <text evidence="1">The sequence shown here is derived from an EMBL/GenBank/DDBJ whole genome shotgun (WGS) entry which is preliminary data.</text>
</comment>
<evidence type="ECO:0000313" key="2">
    <source>
        <dbReference type="Proteomes" id="UP000439903"/>
    </source>
</evidence>
<gene>
    <name evidence="1" type="ORF">F8M41_013118</name>
</gene>
<protein>
    <submittedName>
        <fullName evidence="1">Uncharacterized protein</fullName>
    </submittedName>
</protein>
<proteinExistence type="predicted"/>
<accession>A0A8H4ASL0</accession>
<reference evidence="1 2" key="1">
    <citation type="journal article" date="2019" name="Environ. Microbiol.">
        <title>At the nexus of three kingdoms: the genome of the mycorrhizal fungus Gigaspora margarita provides insights into plant, endobacterial and fungal interactions.</title>
        <authorList>
            <person name="Venice F."/>
            <person name="Ghignone S."/>
            <person name="Salvioli di Fossalunga A."/>
            <person name="Amselem J."/>
            <person name="Novero M."/>
            <person name="Xianan X."/>
            <person name="Sedzielewska Toro K."/>
            <person name="Morin E."/>
            <person name="Lipzen A."/>
            <person name="Grigoriev I.V."/>
            <person name="Henrissat B."/>
            <person name="Martin F.M."/>
            <person name="Bonfante P."/>
        </authorList>
    </citation>
    <scope>NUCLEOTIDE SEQUENCE [LARGE SCALE GENOMIC DNA]</scope>
    <source>
        <strain evidence="1 2">BEG34</strain>
    </source>
</reference>
<organism evidence="1 2">
    <name type="scientific">Gigaspora margarita</name>
    <dbReference type="NCBI Taxonomy" id="4874"/>
    <lineage>
        <taxon>Eukaryota</taxon>
        <taxon>Fungi</taxon>
        <taxon>Fungi incertae sedis</taxon>
        <taxon>Mucoromycota</taxon>
        <taxon>Glomeromycotina</taxon>
        <taxon>Glomeromycetes</taxon>
        <taxon>Diversisporales</taxon>
        <taxon>Gigasporaceae</taxon>
        <taxon>Gigaspora</taxon>
    </lineage>
</organism>
<name>A0A8H4ASL0_GIGMA</name>
<evidence type="ECO:0000313" key="1">
    <source>
        <dbReference type="EMBL" id="KAF0528493.1"/>
    </source>
</evidence>
<dbReference type="AlphaFoldDB" id="A0A8H4ASL0"/>
<sequence>MIEMKVDGMRYLNACDKKKDREAIKIYDGEIVVYEHEFNNNEVKAAYSNAEIDSDDNVDSIHMSSTDMRSVDKVEYSPKVELNGIDDKMVRMKHVVDGDITVFDWGKIDESYAEKEVWDLLMMNVETIRSGADFGARDKEDQLLSRSGSVQRY</sequence>
<keyword evidence="2" id="KW-1185">Reference proteome</keyword>
<dbReference type="Proteomes" id="UP000439903">
    <property type="component" value="Unassembled WGS sequence"/>
</dbReference>
<dbReference type="EMBL" id="WTPW01000267">
    <property type="protein sequence ID" value="KAF0528493.1"/>
    <property type="molecule type" value="Genomic_DNA"/>
</dbReference>